<dbReference type="OrthoDB" id="285538at2"/>
<accession>A0A1H2NEW7</accession>
<dbReference type="EMBL" id="LT629802">
    <property type="protein sequence ID" value="SDV03973.1"/>
    <property type="molecule type" value="Genomic_DNA"/>
</dbReference>
<proteinExistence type="predicted"/>
<name>A0A1H2NEW7_9PSED</name>
<sequence length="62" mass="7095">MKPPAIPDSYATWRHCITVECGIPLTVEFIQRRLAVLTHTKEYETQRLAEVYGVRHGQTVLA</sequence>
<evidence type="ECO:0000313" key="1">
    <source>
        <dbReference type="EMBL" id="SDV03973.1"/>
    </source>
</evidence>
<reference evidence="2" key="1">
    <citation type="submission" date="2016-10" db="EMBL/GenBank/DDBJ databases">
        <authorList>
            <person name="Varghese N."/>
            <person name="Submissions S."/>
        </authorList>
    </citation>
    <scope>NUCLEOTIDE SEQUENCE [LARGE SCALE GENOMIC DNA]</scope>
    <source>
        <strain evidence="2">LMG 2223</strain>
    </source>
</reference>
<dbReference type="Proteomes" id="UP000198600">
    <property type="component" value="Chromosome I"/>
</dbReference>
<dbReference type="AlphaFoldDB" id="A0A1H2NEW7"/>
<keyword evidence="2" id="KW-1185">Reference proteome</keyword>
<evidence type="ECO:0000313" key="2">
    <source>
        <dbReference type="Proteomes" id="UP000198600"/>
    </source>
</evidence>
<organism evidence="1 2">
    <name type="scientific">Pseudomonas mucidolens</name>
    <dbReference type="NCBI Taxonomy" id="46679"/>
    <lineage>
        <taxon>Bacteria</taxon>
        <taxon>Pseudomonadati</taxon>
        <taxon>Pseudomonadota</taxon>
        <taxon>Gammaproteobacteria</taxon>
        <taxon>Pseudomonadales</taxon>
        <taxon>Pseudomonadaceae</taxon>
        <taxon>Pseudomonas</taxon>
    </lineage>
</organism>
<dbReference type="STRING" id="46679.SAMN05216202_3581"/>
<gene>
    <name evidence="1" type="ORF">SAMN05216202_3581</name>
</gene>
<protein>
    <submittedName>
        <fullName evidence="1">Uncharacterized protein</fullName>
    </submittedName>
</protein>